<organism evidence="4 5">
    <name type="scientific">Marmota marmota marmota</name>
    <name type="common">Alpine marmot</name>
    <dbReference type="NCBI Taxonomy" id="9994"/>
    <lineage>
        <taxon>Eukaryota</taxon>
        <taxon>Metazoa</taxon>
        <taxon>Chordata</taxon>
        <taxon>Craniata</taxon>
        <taxon>Vertebrata</taxon>
        <taxon>Euteleostomi</taxon>
        <taxon>Mammalia</taxon>
        <taxon>Eutheria</taxon>
        <taxon>Euarchontoglires</taxon>
        <taxon>Glires</taxon>
        <taxon>Rodentia</taxon>
        <taxon>Sciuromorpha</taxon>
        <taxon>Sciuridae</taxon>
        <taxon>Xerinae</taxon>
        <taxon>Marmotini</taxon>
        <taxon>Marmota</taxon>
    </lineage>
</organism>
<dbReference type="Pfam" id="PF00566">
    <property type="entry name" value="RabGAP-TBC"/>
    <property type="match status" value="1"/>
</dbReference>
<dbReference type="InterPro" id="IPR035969">
    <property type="entry name" value="Rab-GAP_TBC_sf"/>
</dbReference>
<feature type="region of interest" description="Disordered" evidence="2">
    <location>
        <begin position="265"/>
        <end position="303"/>
    </location>
</feature>
<evidence type="ECO:0000256" key="2">
    <source>
        <dbReference type="SAM" id="MobiDB-lite"/>
    </source>
</evidence>
<dbReference type="GeneTree" id="ENSGT00940000157250"/>
<dbReference type="SUPFAM" id="SSF47923">
    <property type="entry name" value="Ypt/Rab-GAP domain of gyp1p"/>
    <property type="match status" value="2"/>
</dbReference>
<dbReference type="GO" id="GO:0005096">
    <property type="term" value="F:GTPase activator activity"/>
    <property type="evidence" value="ECO:0007669"/>
    <property type="project" value="TreeGrafter"/>
</dbReference>
<dbReference type="Gene3D" id="1.10.472.80">
    <property type="entry name" value="Ypt/Rab-GAP domain of gyp1p, domain 3"/>
    <property type="match status" value="1"/>
</dbReference>
<reference evidence="4" key="1">
    <citation type="submission" date="2025-08" db="UniProtKB">
        <authorList>
            <consortium name="Ensembl"/>
        </authorList>
    </citation>
    <scope>IDENTIFICATION</scope>
</reference>
<feature type="coiled-coil region" evidence="1">
    <location>
        <begin position="328"/>
        <end position="370"/>
    </location>
</feature>
<gene>
    <name evidence="4" type="primary">TBC1D14</name>
</gene>
<evidence type="ECO:0000256" key="1">
    <source>
        <dbReference type="SAM" id="Coils"/>
    </source>
</evidence>
<sequence>MTDGNLSTSTNGIALMDILDAHQGKPLQNLQQVNAKGSRSLSTPEYGPKLKLGASEDRHSLQSVDSGIPTLEVGNPEPVPCSVALVKRKQLESELVPERAFQSACPLPSCTPLAPTSAEREQTVRKSSTFPRTGYDSVKLYSPTSKTLNRSDDVSICSVSSLGTELSTTLSVSNEDILDLMVTSSSSAIVTLENDDDPQFTDVTLSSIKESSDLHQQGWADGTEEGSKLRILAPFSSFFTRNLLARKQNARLDKQNDSGWKLFGKVPLRENAQREPKKMQKEYEDKAGRPSRPPSPRQNVRKNLDFEPLSTTALILEDRPANLPAKPAEEAQKHRQQYEEMVVQAKKRELKEAQRRKKQLEERCKVEESIGNAVLTWNNEILPNWETMWCSRKVRDLWWQGIPPSVRGKVWSLAIGNELNITHELFDICLARAKERWRSLSSGGSDVESEDAGFSAADKEASLELIKLDISRTFPNLCIFQQVFFEENLPKLFTHFKKNNLTPDIYLIDWIFTLYSKSLPLDLACRIWDVFCRDGEEFLFRTALGILKLFEDILTRMDFIHSAQFLTRLPEDLPADEVFAAIATVQMQSRNKKWAQVLAALQKDSREMEKGSPSLRH</sequence>
<dbReference type="PANTHER" id="PTHR47219:SF21">
    <property type="entry name" value="TBC1 DOMAIN FAMILY MEMBER 14"/>
    <property type="match status" value="1"/>
</dbReference>
<feature type="compositionally biased region" description="Basic and acidic residues" evidence="2">
    <location>
        <begin position="267"/>
        <end position="288"/>
    </location>
</feature>
<dbReference type="AlphaFoldDB" id="A0A8C5ZL86"/>
<evidence type="ECO:0000313" key="5">
    <source>
        <dbReference type="Proteomes" id="UP000694407"/>
    </source>
</evidence>
<dbReference type="InterPro" id="IPR050302">
    <property type="entry name" value="Rab_GAP_TBC_domain"/>
</dbReference>
<feature type="domain" description="Rab-GAP TBC" evidence="3">
    <location>
        <begin position="389"/>
        <end position="535"/>
    </location>
</feature>
<protein>
    <submittedName>
        <fullName evidence="4">TBC1 domain family member 14</fullName>
    </submittedName>
</protein>
<evidence type="ECO:0000259" key="3">
    <source>
        <dbReference type="PROSITE" id="PS50086"/>
    </source>
</evidence>
<dbReference type="GO" id="GO:0031410">
    <property type="term" value="C:cytoplasmic vesicle"/>
    <property type="evidence" value="ECO:0007669"/>
    <property type="project" value="UniProtKB-ARBA"/>
</dbReference>
<dbReference type="FunFam" id="1.10.472.80:FF:000006">
    <property type="entry name" value="TBC1 domain family member 14"/>
    <property type="match status" value="1"/>
</dbReference>
<reference evidence="4" key="2">
    <citation type="submission" date="2025-09" db="UniProtKB">
        <authorList>
            <consortium name="Ensembl"/>
        </authorList>
    </citation>
    <scope>IDENTIFICATION</scope>
</reference>
<accession>A0A8C5ZL86</accession>
<proteinExistence type="predicted"/>
<dbReference type="InterPro" id="IPR000195">
    <property type="entry name" value="Rab-GAP-TBC_dom"/>
</dbReference>
<name>A0A8C5ZL86_MARMA</name>
<dbReference type="FunFam" id="1.10.10.750:FF:000005">
    <property type="entry name" value="TBC1 domain family member 14"/>
    <property type="match status" value="1"/>
</dbReference>
<dbReference type="Gene3D" id="1.10.10.750">
    <property type="entry name" value="Ypt/Rab-GAP domain of gyp1p, domain 1"/>
    <property type="match status" value="1"/>
</dbReference>
<feature type="compositionally biased region" description="Polar residues" evidence="2">
    <location>
        <begin position="33"/>
        <end position="43"/>
    </location>
</feature>
<dbReference type="PANTHER" id="PTHR47219">
    <property type="entry name" value="RAB GTPASE-ACTIVATING PROTEIN 1-LIKE"/>
    <property type="match status" value="1"/>
</dbReference>
<dbReference type="Ensembl" id="ENSMMMT00000019294.1">
    <property type="protein sequence ID" value="ENSMMMP00000016949.1"/>
    <property type="gene ID" value="ENSMMMG00000015012.1"/>
</dbReference>
<dbReference type="Proteomes" id="UP000694407">
    <property type="component" value="Unplaced"/>
</dbReference>
<dbReference type="GO" id="GO:0031267">
    <property type="term" value="F:small GTPase binding"/>
    <property type="evidence" value="ECO:0007669"/>
    <property type="project" value="TreeGrafter"/>
</dbReference>
<dbReference type="PROSITE" id="PS50086">
    <property type="entry name" value="TBC_RABGAP"/>
    <property type="match status" value="1"/>
</dbReference>
<feature type="region of interest" description="Disordered" evidence="2">
    <location>
        <begin position="33"/>
        <end position="72"/>
    </location>
</feature>
<keyword evidence="1" id="KW-0175">Coiled coil</keyword>
<dbReference type="GO" id="GO:0005773">
    <property type="term" value="C:vacuole"/>
    <property type="evidence" value="ECO:0007669"/>
    <property type="project" value="UniProtKB-ARBA"/>
</dbReference>
<dbReference type="SMART" id="SM00164">
    <property type="entry name" value="TBC"/>
    <property type="match status" value="1"/>
</dbReference>
<keyword evidence="5" id="KW-1185">Reference proteome</keyword>
<evidence type="ECO:0000313" key="4">
    <source>
        <dbReference type="Ensembl" id="ENSMMMP00000016949.1"/>
    </source>
</evidence>
<dbReference type="GO" id="GO:0016192">
    <property type="term" value="P:vesicle-mediated transport"/>
    <property type="evidence" value="ECO:0007669"/>
    <property type="project" value="UniProtKB-ARBA"/>
</dbReference>